<dbReference type="Proteomes" id="UP001057402">
    <property type="component" value="Chromosome 7"/>
</dbReference>
<gene>
    <name evidence="1" type="ORF">MLD38_026814</name>
</gene>
<proteinExistence type="predicted"/>
<name>A0ACB9NZS0_9MYRT</name>
<comment type="caution">
    <text evidence="1">The sequence shown here is derived from an EMBL/GenBank/DDBJ whole genome shotgun (WGS) entry which is preliminary data.</text>
</comment>
<accession>A0ACB9NZS0</accession>
<reference evidence="2" key="1">
    <citation type="journal article" date="2023" name="Front. Plant Sci.">
        <title>Chromosomal-level genome assembly of Melastoma candidum provides insights into trichome evolution.</title>
        <authorList>
            <person name="Zhong Y."/>
            <person name="Wu W."/>
            <person name="Sun C."/>
            <person name="Zou P."/>
            <person name="Liu Y."/>
            <person name="Dai S."/>
            <person name="Zhou R."/>
        </authorList>
    </citation>
    <scope>NUCLEOTIDE SEQUENCE [LARGE SCALE GENOMIC DNA]</scope>
</reference>
<protein>
    <submittedName>
        <fullName evidence="1">Uncharacterized protein</fullName>
    </submittedName>
</protein>
<evidence type="ECO:0000313" key="1">
    <source>
        <dbReference type="EMBL" id="KAI4342160.1"/>
    </source>
</evidence>
<sequence>MFSQSNNKFQIAAFPGVLNPGDSKPTATHVSPDFSASLRNPQGLQRSSNSGGFRPASPQPTLDSTASNPSNSTAASANSSQPTSSRSGDEDLPPSSAPRRLRVHGGSPPLLLGITGSCDGGSQHSLRRTRALQQRPTIDGGRTTAPLTSSEPTVTASTSPGASRSRNSRPILQ</sequence>
<evidence type="ECO:0000313" key="2">
    <source>
        <dbReference type="Proteomes" id="UP001057402"/>
    </source>
</evidence>
<dbReference type="EMBL" id="CM042886">
    <property type="protein sequence ID" value="KAI4342160.1"/>
    <property type="molecule type" value="Genomic_DNA"/>
</dbReference>
<organism evidence="1 2">
    <name type="scientific">Melastoma candidum</name>
    <dbReference type="NCBI Taxonomy" id="119954"/>
    <lineage>
        <taxon>Eukaryota</taxon>
        <taxon>Viridiplantae</taxon>
        <taxon>Streptophyta</taxon>
        <taxon>Embryophyta</taxon>
        <taxon>Tracheophyta</taxon>
        <taxon>Spermatophyta</taxon>
        <taxon>Magnoliopsida</taxon>
        <taxon>eudicotyledons</taxon>
        <taxon>Gunneridae</taxon>
        <taxon>Pentapetalae</taxon>
        <taxon>rosids</taxon>
        <taxon>malvids</taxon>
        <taxon>Myrtales</taxon>
        <taxon>Melastomataceae</taxon>
        <taxon>Melastomatoideae</taxon>
        <taxon>Melastomateae</taxon>
        <taxon>Melastoma</taxon>
    </lineage>
</organism>
<keyword evidence="2" id="KW-1185">Reference proteome</keyword>